<geneLocation type="plasmid" evidence="3">
    <name>pCAR1.2</name>
</geneLocation>
<reference evidence="3" key="4">
    <citation type="journal article" date="2009" name="Biosci. Biotechnol. Biochem.">
        <title>The complete nucleotide sequence of pCAR2: pCAR2 and pCAR1 were structurally identical IncP-7 carbazole degradative plasmids.</title>
        <authorList>
            <person name="Takahashi Y."/>
            <person name="Shintani M."/>
            <person name="Yamane H."/>
            <person name="Nojiri H."/>
        </authorList>
    </citation>
    <scope>NUCLEOTIDE SEQUENCE</scope>
    <source>
        <strain evidence="3">CA10</strain>
        <plasmid evidence="3">pCAR1.2</plasmid>
    </source>
</reference>
<sequence length="128" mass="14112">MFSHGRSIVTVRGKRGGSADQIHPKPSPKKLGRGRRRGRHIAYSPNRTVSMFSGNKAIAFWFAAMVMQLVVSTGVNDWVGRVAVLIGATFSAWLFMDGFMAAMRPVKQYEFKEANQPLKTGTNKPTVG</sequence>
<name>B7XGL0_PSEPU</name>
<keyword evidence="2" id="KW-0472">Membrane</keyword>
<reference evidence="3" key="6">
    <citation type="journal article" date="2010" name="Environ. Microbiol.">
        <title>Response of the Pseudomonas host chromosomal transcriptome to carriage of the IncP-7 plasmid pCAR1.</title>
        <authorList>
            <person name="Shintani M."/>
            <person name="Takahashi Y."/>
            <person name="Tokumaru H."/>
            <person name="Kadota K."/>
            <person name="Hara H."/>
            <person name="Miyakoshi M."/>
            <person name="Naito K."/>
            <person name="Yamane H."/>
            <person name="Nishida H."/>
            <person name="Nojiri H."/>
        </authorList>
    </citation>
    <scope>NUCLEOTIDE SEQUENCE</scope>
    <source>
        <strain evidence="3">CA10</strain>
        <plasmid evidence="3">pCAR1.2</plasmid>
    </source>
</reference>
<reference evidence="3" key="3">
    <citation type="journal article" date="2009" name="Appl. Environ. Microbiol.">
        <title>Carbazole-degradative IncP-7 plasmid pCAR1.2 is structurally unstable in Pseudomonas fluorescens Pf0-1, which accumulates catechol, the intermediate of the carbazole degradation pathway.</title>
        <authorList>
            <person name="Takahashi Y."/>
            <person name="Shintani M."/>
            <person name="Li L."/>
            <person name="Yamane H."/>
            <person name="Nojiri H."/>
        </authorList>
    </citation>
    <scope>NUCLEOTIDE SEQUENCE</scope>
    <source>
        <strain evidence="3">CA10</strain>
        <plasmid evidence="3">pCAR1.2</plasmid>
    </source>
</reference>
<protein>
    <submittedName>
        <fullName evidence="3">Uncharacterized protein</fullName>
    </submittedName>
</protein>
<reference evidence="3" key="5">
    <citation type="journal article" date="2009" name="BMC Genomics">
        <title>High-resolution mapping of plasmid transcriptomes in different host bacteria.</title>
        <authorList>
            <person name="Miyakoshi M."/>
            <person name="Nishida H."/>
            <person name="Shintani M."/>
            <person name="Yamane H."/>
            <person name="Nojiri H."/>
        </authorList>
    </citation>
    <scope>NUCLEOTIDE SEQUENCE</scope>
    <source>
        <strain evidence="3">CA10</strain>
        <plasmid evidence="3">pCAR1.2</plasmid>
    </source>
</reference>
<keyword evidence="2" id="KW-0812">Transmembrane</keyword>
<accession>B7XGL0</accession>
<dbReference type="AlphaFoldDB" id="B7XGL0"/>
<reference evidence="3" key="1">
    <citation type="journal article" date="2005" name="Appl. Microbiol. Biotechnol.">
        <title>Large plasmid pCAR2 and class II transposon Tn4676 are functional mobile genetic elements to distribute the carbazole/dioxin-degradative car gene cluster in different bacteria.</title>
        <authorList>
            <person name="Shintani M."/>
            <person name="Yoshida T."/>
            <person name="Habe H."/>
            <person name="Omori T."/>
            <person name="Nojiri H."/>
        </authorList>
    </citation>
    <scope>NUCLEOTIDE SEQUENCE</scope>
    <source>
        <strain evidence="3">CA10</strain>
        <plasmid evidence="3">pCAR1.2</plasmid>
    </source>
</reference>
<keyword evidence="3" id="KW-0614">Plasmid</keyword>
<evidence type="ECO:0000313" key="3">
    <source>
        <dbReference type="EMBL" id="BAH10018.1"/>
    </source>
</evidence>
<proteinExistence type="predicted"/>
<reference evidence="3" key="2">
    <citation type="journal article" date="2005" name="Biotechnol. Lett.">
        <title>Recipient range of IncP-7 conjugative plasmid pCAR2 from Pseudomonas putida HS01 is broader than from other Pseudomonas strains.</title>
        <authorList>
            <person name="Shintani M."/>
            <person name="Habe H."/>
            <person name="Tsuda M."/>
            <person name="Omori T."/>
            <person name="Yamane H."/>
            <person name="Nojiri H."/>
        </authorList>
    </citation>
    <scope>NUCLEOTIDE SEQUENCE</scope>
    <source>
        <strain evidence="3">CA10</strain>
        <plasmid evidence="3">pCAR1.2</plasmid>
    </source>
</reference>
<dbReference type="EMBL" id="AB474758">
    <property type="protein sequence ID" value="BAH10018.1"/>
    <property type="molecule type" value="Genomic_DNA"/>
</dbReference>
<feature type="compositionally biased region" description="Basic residues" evidence="1">
    <location>
        <begin position="26"/>
        <end position="39"/>
    </location>
</feature>
<organism evidence="3">
    <name type="scientific">Pseudomonas putida</name>
    <name type="common">Arthrobacter siderocapsulatus</name>
    <dbReference type="NCBI Taxonomy" id="303"/>
    <lineage>
        <taxon>Bacteria</taxon>
        <taxon>Pseudomonadati</taxon>
        <taxon>Pseudomonadota</taxon>
        <taxon>Gammaproteobacteria</taxon>
        <taxon>Pseudomonadales</taxon>
        <taxon>Pseudomonadaceae</taxon>
        <taxon>Pseudomonas</taxon>
    </lineage>
</organism>
<reference evidence="3" key="7">
    <citation type="journal article" date="2010" name="J. Bacteriol.">
        <title>Pmr, a histone-like protein H1 (H-NS) family protein encoded by the IncP-7 plasmid pCAR1, is a key global regulator that alters host function.</title>
        <authorList>
            <person name="Yun C.S."/>
            <person name="Suzuki C."/>
            <person name="Naito K."/>
            <person name="Takeda T."/>
            <person name="Takahashi Y."/>
            <person name="Sai F."/>
            <person name="Terabayashi T."/>
            <person name="Miyakoshi M."/>
            <person name="Shintani M."/>
            <person name="Nishida H."/>
            <person name="Yamane H."/>
            <person name="Nojiri H."/>
        </authorList>
    </citation>
    <scope>NUCLEOTIDE SEQUENCE</scope>
    <source>
        <strain evidence="3">CA10</strain>
        <plasmid evidence="3">pCAR1.2</plasmid>
    </source>
</reference>
<feature type="region of interest" description="Disordered" evidence="1">
    <location>
        <begin position="1"/>
        <end position="39"/>
    </location>
</feature>
<feature type="transmembrane region" description="Helical" evidence="2">
    <location>
        <begin position="57"/>
        <end position="76"/>
    </location>
</feature>
<feature type="transmembrane region" description="Helical" evidence="2">
    <location>
        <begin position="82"/>
        <end position="102"/>
    </location>
</feature>
<evidence type="ECO:0000256" key="2">
    <source>
        <dbReference type="SAM" id="Phobius"/>
    </source>
</evidence>
<keyword evidence="2" id="KW-1133">Transmembrane helix</keyword>
<evidence type="ECO:0000256" key="1">
    <source>
        <dbReference type="SAM" id="MobiDB-lite"/>
    </source>
</evidence>